<dbReference type="EMBL" id="QGKX02000004">
    <property type="protein sequence ID" value="KAF3603526.1"/>
    <property type="molecule type" value="Genomic_DNA"/>
</dbReference>
<dbReference type="Proteomes" id="UP000712600">
    <property type="component" value="Unassembled WGS sequence"/>
</dbReference>
<protein>
    <submittedName>
        <fullName evidence="1">Uncharacterized protein</fullName>
    </submittedName>
</protein>
<name>A0A8S9SPM4_BRACR</name>
<evidence type="ECO:0000313" key="1">
    <source>
        <dbReference type="EMBL" id="KAF3603526.1"/>
    </source>
</evidence>
<proteinExistence type="predicted"/>
<reference evidence="1" key="1">
    <citation type="submission" date="2019-12" db="EMBL/GenBank/DDBJ databases">
        <title>Genome sequencing and annotation of Brassica cretica.</title>
        <authorList>
            <person name="Studholme D.J."/>
            <person name="Sarris P."/>
        </authorList>
    </citation>
    <scope>NUCLEOTIDE SEQUENCE</scope>
    <source>
        <strain evidence="1">PFS-109/04</strain>
        <tissue evidence="1">Leaf</tissue>
    </source>
</reference>
<organism evidence="1 2">
    <name type="scientific">Brassica cretica</name>
    <name type="common">Mustard</name>
    <dbReference type="NCBI Taxonomy" id="69181"/>
    <lineage>
        <taxon>Eukaryota</taxon>
        <taxon>Viridiplantae</taxon>
        <taxon>Streptophyta</taxon>
        <taxon>Embryophyta</taxon>
        <taxon>Tracheophyta</taxon>
        <taxon>Spermatophyta</taxon>
        <taxon>Magnoliopsida</taxon>
        <taxon>eudicotyledons</taxon>
        <taxon>Gunneridae</taxon>
        <taxon>Pentapetalae</taxon>
        <taxon>rosids</taxon>
        <taxon>malvids</taxon>
        <taxon>Brassicales</taxon>
        <taxon>Brassicaceae</taxon>
        <taxon>Brassiceae</taxon>
        <taxon>Brassica</taxon>
    </lineage>
</organism>
<evidence type="ECO:0000313" key="2">
    <source>
        <dbReference type="Proteomes" id="UP000712600"/>
    </source>
</evidence>
<gene>
    <name evidence="1" type="ORF">F2Q69_00036638</name>
</gene>
<dbReference type="AlphaFoldDB" id="A0A8S9SPM4"/>
<accession>A0A8S9SPM4</accession>
<sequence>MTARRLVSIDVRVKLSIVALSQVSIDVVEVVSIDVVDVVSINVARFSLQIERSKRDGYEKKSYSSLLILVLIGMYRKDKTFFYVTLACEQGMSVDRCYGMSVDRCYGMSVDRCYGMSVDRCYGISVD</sequence>
<comment type="caution">
    <text evidence="1">The sequence shown here is derived from an EMBL/GenBank/DDBJ whole genome shotgun (WGS) entry which is preliminary data.</text>
</comment>